<evidence type="ECO:0000313" key="3">
    <source>
        <dbReference type="Proteomes" id="UP000251717"/>
    </source>
</evidence>
<dbReference type="EMBL" id="MZGS01000027">
    <property type="protein sequence ID" value="PWB85486.1"/>
    <property type="molecule type" value="Genomic_DNA"/>
</dbReference>
<organism evidence="2 3">
    <name type="scientific">Methanobrevibacter thaueri</name>
    <dbReference type="NCBI Taxonomy" id="190975"/>
    <lineage>
        <taxon>Archaea</taxon>
        <taxon>Methanobacteriati</taxon>
        <taxon>Methanobacteriota</taxon>
        <taxon>Methanomada group</taxon>
        <taxon>Methanobacteria</taxon>
        <taxon>Methanobacteriales</taxon>
        <taxon>Methanobacteriaceae</taxon>
        <taxon>Methanobrevibacter</taxon>
    </lineage>
</organism>
<gene>
    <name evidence="2" type="ORF">MBBTH_17500</name>
</gene>
<feature type="transmembrane region" description="Helical" evidence="1">
    <location>
        <begin position="91"/>
        <end position="110"/>
    </location>
</feature>
<protein>
    <submittedName>
        <fullName evidence="2">Uncharacterized protein</fullName>
    </submittedName>
</protein>
<feature type="transmembrane region" description="Helical" evidence="1">
    <location>
        <begin position="116"/>
        <end position="137"/>
    </location>
</feature>
<feature type="transmembrane region" description="Helical" evidence="1">
    <location>
        <begin position="231"/>
        <end position="248"/>
    </location>
</feature>
<sequence length="249" mass="28417">MDKSLNEIMKTKWMYLNEDELKFYSLGIFIECICLSVVISIILNLLFKSDFMLCMSGFTIVSIMFTILIYKRDFFDEKFELFSPDLLQGTNQGLILFLFVSSFLVSWGFFCAALKYGLYNAIAFSLAVCFPGIFLLLRRNVYSNENNNSFYDGNGYHPLFHWVLGITVGSGPLGVSLTNFLKDMFVKGSFLNIDLISVVLALVLECFVLSPDVANKILPFELKRIEGMKKFILISLGLMMILLLFNMII</sequence>
<comment type="caution">
    <text evidence="2">The sequence shown here is derived from an EMBL/GenBank/DDBJ whole genome shotgun (WGS) entry which is preliminary data.</text>
</comment>
<keyword evidence="1" id="KW-0812">Transmembrane</keyword>
<dbReference type="Proteomes" id="UP000251717">
    <property type="component" value="Unassembled WGS sequence"/>
</dbReference>
<feature type="transmembrane region" description="Helical" evidence="1">
    <location>
        <begin position="49"/>
        <end position="70"/>
    </location>
</feature>
<feature type="transmembrane region" description="Helical" evidence="1">
    <location>
        <begin position="189"/>
        <end position="210"/>
    </location>
</feature>
<keyword evidence="1" id="KW-1133">Transmembrane helix</keyword>
<dbReference type="RefSeq" id="WP_116592659.1">
    <property type="nucleotide sequence ID" value="NZ_MZGS01000027.1"/>
</dbReference>
<keyword evidence="3" id="KW-1185">Reference proteome</keyword>
<keyword evidence="1" id="KW-0472">Membrane</keyword>
<reference evidence="2 3" key="1">
    <citation type="submission" date="2017-03" db="EMBL/GenBank/DDBJ databases">
        <title>Genome sequence of Methanobrevibacter thaueri.</title>
        <authorList>
            <person name="Poehlein A."/>
            <person name="Seedorf H."/>
            <person name="Daniel R."/>
        </authorList>
    </citation>
    <scope>NUCLEOTIDE SEQUENCE [LARGE SCALE GENOMIC DNA]</scope>
    <source>
        <strain evidence="2 3">DSM 11995</strain>
    </source>
</reference>
<proteinExistence type="predicted"/>
<feature type="transmembrane region" description="Helical" evidence="1">
    <location>
        <begin position="21"/>
        <end position="43"/>
    </location>
</feature>
<dbReference type="OrthoDB" id="68380at2157"/>
<dbReference type="AlphaFoldDB" id="A0A315XLT2"/>
<evidence type="ECO:0000256" key="1">
    <source>
        <dbReference type="SAM" id="Phobius"/>
    </source>
</evidence>
<feature type="transmembrane region" description="Helical" evidence="1">
    <location>
        <begin position="158"/>
        <end position="177"/>
    </location>
</feature>
<accession>A0A315XLT2</accession>
<evidence type="ECO:0000313" key="2">
    <source>
        <dbReference type="EMBL" id="PWB85486.1"/>
    </source>
</evidence>
<name>A0A315XLT2_9EURY</name>